<dbReference type="OrthoDB" id="7027711at2"/>
<proteinExistence type="predicted"/>
<evidence type="ECO:0000256" key="1">
    <source>
        <dbReference type="SAM" id="Phobius"/>
    </source>
</evidence>
<organism evidence="2 3">
    <name type="scientific">Pseudomonas kairouanensis</name>
    <dbReference type="NCBI Taxonomy" id="2293832"/>
    <lineage>
        <taxon>Bacteria</taxon>
        <taxon>Pseudomonadati</taxon>
        <taxon>Pseudomonadota</taxon>
        <taxon>Gammaproteobacteria</taxon>
        <taxon>Pseudomonadales</taxon>
        <taxon>Pseudomonadaceae</taxon>
        <taxon>Pseudomonas</taxon>
    </lineage>
</organism>
<keyword evidence="3" id="KW-1185">Reference proteome</keyword>
<reference evidence="2 3" key="1">
    <citation type="journal article" date="2019" name="Syst. Appl. Microbiol.">
        <title>New species of pathogenic Pseudomonas isolated from citrus in Tunisia: Proposal of Pseudomonas kairouanensis sp. nov. and Pseudomonas nabeulensis sp. nov.</title>
        <authorList>
            <person name="Oueslati M."/>
            <person name="Mulet M."/>
            <person name="Gomila M."/>
            <person name="Berge O."/>
            <person name="Hajlaoui M.R."/>
            <person name="Lalucat J."/>
            <person name="Sadfi-Zouaoui N."/>
            <person name="Garcia-Valdes E."/>
        </authorList>
    </citation>
    <scope>NUCLEOTIDE SEQUENCE [LARGE SCALE GENOMIC DNA]</scope>
    <source>
        <strain evidence="2 3">KC12</strain>
    </source>
</reference>
<protein>
    <submittedName>
        <fullName evidence="2">Uncharacterized protein</fullName>
    </submittedName>
</protein>
<feature type="transmembrane region" description="Helical" evidence="1">
    <location>
        <begin position="7"/>
        <end position="31"/>
    </location>
</feature>
<accession>A0A4Z0ASF2</accession>
<gene>
    <name evidence="2" type="ORF">DYL59_11865</name>
</gene>
<sequence>MKLYIAMFIATSSMPLASMVGILAMELGYVWNFRQALGIGVLVGSVMLLVALILFLAGIPSTLKRLRAQALSRP</sequence>
<dbReference type="EMBL" id="QUZU01000011">
    <property type="protein sequence ID" value="TFY89615.1"/>
    <property type="molecule type" value="Genomic_DNA"/>
</dbReference>
<keyword evidence="1" id="KW-0472">Membrane</keyword>
<dbReference type="Proteomes" id="UP000297391">
    <property type="component" value="Unassembled WGS sequence"/>
</dbReference>
<dbReference type="AlphaFoldDB" id="A0A4Z0ASF2"/>
<feature type="transmembrane region" description="Helical" evidence="1">
    <location>
        <begin position="37"/>
        <end position="59"/>
    </location>
</feature>
<keyword evidence="1" id="KW-0812">Transmembrane</keyword>
<comment type="caution">
    <text evidence="2">The sequence shown here is derived from an EMBL/GenBank/DDBJ whole genome shotgun (WGS) entry which is preliminary data.</text>
</comment>
<evidence type="ECO:0000313" key="3">
    <source>
        <dbReference type="Proteomes" id="UP000297391"/>
    </source>
</evidence>
<evidence type="ECO:0000313" key="2">
    <source>
        <dbReference type="EMBL" id="TFY89615.1"/>
    </source>
</evidence>
<name>A0A4Z0ASF2_9PSED</name>
<dbReference type="RefSeq" id="WP_135289342.1">
    <property type="nucleotide sequence ID" value="NZ_QUZU01000011.1"/>
</dbReference>
<keyword evidence="1" id="KW-1133">Transmembrane helix</keyword>